<dbReference type="PANTHER" id="PTHR30055:SF187">
    <property type="entry name" value="TRANSCRIPTIONAL REGULATORY PROTEIN"/>
    <property type="match status" value="1"/>
</dbReference>
<evidence type="ECO:0000313" key="5">
    <source>
        <dbReference type="Proteomes" id="UP000186919"/>
    </source>
</evidence>
<organism evidence="4 5">
    <name type="scientific">Mycobacteroides immunogenum</name>
    <dbReference type="NCBI Taxonomy" id="83262"/>
    <lineage>
        <taxon>Bacteria</taxon>
        <taxon>Bacillati</taxon>
        <taxon>Actinomycetota</taxon>
        <taxon>Actinomycetes</taxon>
        <taxon>Mycobacteriales</taxon>
        <taxon>Mycobacteriaceae</taxon>
        <taxon>Mycobacteroides</taxon>
    </lineage>
</organism>
<name>A0A179VH57_9MYCO</name>
<gene>
    <name evidence="4" type="ORF">AWB85_03210</name>
</gene>
<sequence>MTAENETLDRRRRLLDSLAVCVLTKGYVKTTIADIVRGATTSTRSFYEHFDSRDDCLVELCRDRCLAVSRAIVDSIDPGPWDRQVRDAMAAWGSAISADPGALIAWIGELPALGPRGQELQLEVMEGFIEALQTLTSTASMREAGVAPVSRSRAIFLLGGMNALATVAIESRLPANECVSEAVEIALELLGPRGNEA</sequence>
<dbReference type="RefSeq" id="WP_064627543.1">
    <property type="nucleotide sequence ID" value="NZ_LQYE01000001.1"/>
</dbReference>
<reference evidence="4 5" key="1">
    <citation type="submission" date="2016-01" db="EMBL/GenBank/DDBJ databases">
        <title>Mycobacterium immunogenum strain CD11_6 genome sequencing and assembly.</title>
        <authorList>
            <person name="Kaur G."/>
            <person name="Nair G.R."/>
            <person name="Mayilraj S."/>
        </authorList>
    </citation>
    <scope>NUCLEOTIDE SEQUENCE [LARGE SCALE GENOMIC DNA]</scope>
    <source>
        <strain evidence="4 5">CD11-6</strain>
    </source>
</reference>
<feature type="domain" description="HTH tetR-type" evidence="3">
    <location>
        <begin position="8"/>
        <end position="68"/>
    </location>
</feature>
<dbReference type="PANTHER" id="PTHR30055">
    <property type="entry name" value="HTH-TYPE TRANSCRIPTIONAL REGULATOR RUTR"/>
    <property type="match status" value="1"/>
</dbReference>
<dbReference type="Pfam" id="PF00440">
    <property type="entry name" value="TetR_N"/>
    <property type="match status" value="1"/>
</dbReference>
<dbReference type="AlphaFoldDB" id="A0A179VH57"/>
<comment type="caution">
    <text evidence="4">The sequence shown here is derived from an EMBL/GenBank/DDBJ whole genome shotgun (WGS) entry which is preliminary data.</text>
</comment>
<dbReference type="GO" id="GO:0000976">
    <property type="term" value="F:transcription cis-regulatory region binding"/>
    <property type="evidence" value="ECO:0007669"/>
    <property type="project" value="TreeGrafter"/>
</dbReference>
<dbReference type="GO" id="GO:0003700">
    <property type="term" value="F:DNA-binding transcription factor activity"/>
    <property type="evidence" value="ECO:0007669"/>
    <property type="project" value="TreeGrafter"/>
</dbReference>
<dbReference type="InterPro" id="IPR050109">
    <property type="entry name" value="HTH-type_TetR-like_transc_reg"/>
</dbReference>
<dbReference type="PROSITE" id="PS50977">
    <property type="entry name" value="HTH_TETR_2"/>
    <property type="match status" value="1"/>
</dbReference>
<proteinExistence type="predicted"/>
<dbReference type="InterPro" id="IPR009057">
    <property type="entry name" value="Homeodomain-like_sf"/>
</dbReference>
<dbReference type="InterPro" id="IPR001647">
    <property type="entry name" value="HTH_TetR"/>
</dbReference>
<evidence type="ECO:0000256" key="2">
    <source>
        <dbReference type="PROSITE-ProRule" id="PRU00335"/>
    </source>
</evidence>
<evidence type="ECO:0000256" key="1">
    <source>
        <dbReference type="ARBA" id="ARBA00023125"/>
    </source>
</evidence>
<feature type="DNA-binding region" description="H-T-H motif" evidence="2">
    <location>
        <begin position="31"/>
        <end position="50"/>
    </location>
</feature>
<protein>
    <recommendedName>
        <fullName evidence="3">HTH tetR-type domain-containing protein</fullName>
    </recommendedName>
</protein>
<dbReference type="Gene3D" id="1.10.357.10">
    <property type="entry name" value="Tetracycline Repressor, domain 2"/>
    <property type="match status" value="1"/>
</dbReference>
<dbReference type="EMBL" id="LQYE01000001">
    <property type="protein sequence ID" value="OAT70373.1"/>
    <property type="molecule type" value="Genomic_DNA"/>
</dbReference>
<dbReference type="SUPFAM" id="SSF46689">
    <property type="entry name" value="Homeodomain-like"/>
    <property type="match status" value="1"/>
</dbReference>
<dbReference type="Proteomes" id="UP000186919">
    <property type="component" value="Unassembled WGS sequence"/>
</dbReference>
<accession>A0A179VH57</accession>
<keyword evidence="1 2" id="KW-0238">DNA-binding</keyword>
<evidence type="ECO:0000259" key="3">
    <source>
        <dbReference type="PROSITE" id="PS50977"/>
    </source>
</evidence>
<evidence type="ECO:0000313" key="4">
    <source>
        <dbReference type="EMBL" id="OAT70373.1"/>
    </source>
</evidence>